<dbReference type="GO" id="GO:0016787">
    <property type="term" value="F:hydrolase activity"/>
    <property type="evidence" value="ECO:0007669"/>
    <property type="project" value="UniProtKB-KW"/>
</dbReference>
<keyword evidence="3 8" id="KW-0808">Transferase</keyword>
<dbReference type="GO" id="GO:0006355">
    <property type="term" value="P:regulation of DNA-templated transcription"/>
    <property type="evidence" value="ECO:0007669"/>
    <property type="project" value="InterPro"/>
</dbReference>
<dbReference type="AlphaFoldDB" id="A0A518HCD9"/>
<dbReference type="InterPro" id="IPR047222">
    <property type="entry name" value="KaiC_C"/>
</dbReference>
<dbReference type="InterPro" id="IPR051347">
    <property type="entry name" value="Circadian_clock_KaiC-rel"/>
</dbReference>
<dbReference type="OrthoDB" id="9783783at2"/>
<dbReference type="Pfam" id="PF06745">
    <property type="entry name" value="ATPase"/>
    <property type="match status" value="2"/>
</dbReference>
<evidence type="ECO:0000259" key="7">
    <source>
        <dbReference type="PROSITE" id="PS51146"/>
    </source>
</evidence>
<sequence>MSISKLPTEIHGFDLIACGGLPEGRATLIAGSSGSAKTVFAAQFLAAGIMERREPGVFVTFEETPEDLRSNFLGLGWDIASWEAAGLWAFVDVSPEPGEPPIFAGGYDLGALMARVQYAVKKVGARRLVLDALGGVFSQFPDETTVRAELFRLTRSLRGLGVTALITAERGEEYGAVSRYGVEEFVSDNVMILRNVLDEEVRRRTLEILKFRGTDHLKGEWPFTIVPGRGIVAIPLAALQLKQKSSDVRISSGNPLLDQMCGGGFFRDSIILVSGATGTGKTLLSTEFIGGGARSGERCLLFAFEESREQLFRNASGWGTDFATMEADGLLKVVCTYPESTTLEDALILIKETIDTFRPHRIAIDSLSALERVAPVKSFREFVIGLTSTIKDQEVPALFTATTDSLMGGSSITEAHISTITDSIILLRYVELFGEIRRGLTVLKMRGSWHEKVIREFTIDGSGLHVGSPFRNVSGILSGVLSHAGASDQERLENLFRDDLPPRPG</sequence>
<feature type="domain" description="KaiC" evidence="7">
    <location>
        <begin position="248"/>
        <end position="480"/>
    </location>
</feature>
<dbReference type="InterPro" id="IPR030665">
    <property type="entry name" value="KaiC"/>
</dbReference>
<dbReference type="EC" id="2.7.11.1" evidence="1"/>
<keyword evidence="4" id="KW-0677">Repeat</keyword>
<dbReference type="NCBIfam" id="NF006799">
    <property type="entry name" value="PRK09302.1"/>
    <property type="match status" value="1"/>
</dbReference>
<keyword evidence="2" id="KW-0597">Phosphoprotein</keyword>
<dbReference type="PANTHER" id="PTHR42926">
    <property type="match status" value="1"/>
</dbReference>
<dbReference type="Proteomes" id="UP000317835">
    <property type="component" value="Chromosome"/>
</dbReference>
<name>A0A518HCD9_9BACT</name>
<dbReference type="NCBIfam" id="TIGR02655">
    <property type="entry name" value="circ_KaiC"/>
    <property type="match status" value="1"/>
</dbReference>
<keyword evidence="6" id="KW-0378">Hydrolase</keyword>
<reference evidence="8 9" key="1">
    <citation type="submission" date="2019-02" db="EMBL/GenBank/DDBJ databases">
        <title>Deep-cultivation of Planctomycetes and their phenomic and genomic characterization uncovers novel biology.</title>
        <authorList>
            <person name="Wiegand S."/>
            <person name="Jogler M."/>
            <person name="Boedeker C."/>
            <person name="Pinto D."/>
            <person name="Vollmers J."/>
            <person name="Rivas-Marin E."/>
            <person name="Kohn T."/>
            <person name="Peeters S.H."/>
            <person name="Heuer A."/>
            <person name="Rast P."/>
            <person name="Oberbeckmann S."/>
            <person name="Bunk B."/>
            <person name="Jeske O."/>
            <person name="Meyerdierks A."/>
            <person name="Storesund J.E."/>
            <person name="Kallscheuer N."/>
            <person name="Luecker S."/>
            <person name="Lage O.M."/>
            <person name="Pohl T."/>
            <person name="Merkel B.J."/>
            <person name="Hornburger P."/>
            <person name="Mueller R.-W."/>
            <person name="Bruemmer F."/>
            <person name="Labrenz M."/>
            <person name="Spormann A.M."/>
            <person name="Op den Camp H."/>
            <person name="Overmann J."/>
            <person name="Amann R."/>
            <person name="Jetten M.S.M."/>
            <person name="Mascher T."/>
            <person name="Medema M.H."/>
            <person name="Devos D.P."/>
            <person name="Kaster A.-K."/>
            <person name="Ovreas L."/>
            <person name="Rohde M."/>
            <person name="Galperin M.Y."/>
            <person name="Jogler C."/>
        </authorList>
    </citation>
    <scope>NUCLEOTIDE SEQUENCE [LARGE SCALE GENOMIC DNA]</scope>
    <source>
        <strain evidence="8 9">ElP</strain>
    </source>
</reference>
<dbReference type="SUPFAM" id="SSF52540">
    <property type="entry name" value="P-loop containing nucleoside triphosphate hydrolases"/>
    <property type="match status" value="2"/>
</dbReference>
<proteinExistence type="predicted"/>
<dbReference type="GO" id="GO:0005524">
    <property type="term" value="F:ATP binding"/>
    <property type="evidence" value="ECO:0007669"/>
    <property type="project" value="InterPro"/>
</dbReference>
<evidence type="ECO:0000256" key="1">
    <source>
        <dbReference type="ARBA" id="ARBA00012513"/>
    </source>
</evidence>
<evidence type="ECO:0000313" key="9">
    <source>
        <dbReference type="Proteomes" id="UP000317835"/>
    </source>
</evidence>
<dbReference type="CDD" id="cd19484">
    <property type="entry name" value="KaiC_C"/>
    <property type="match status" value="1"/>
</dbReference>
<dbReference type="InterPro" id="IPR027417">
    <property type="entry name" value="P-loop_NTPase"/>
</dbReference>
<dbReference type="Gene3D" id="3.40.50.300">
    <property type="entry name" value="P-loop containing nucleotide triphosphate hydrolases"/>
    <property type="match status" value="2"/>
</dbReference>
<dbReference type="PROSITE" id="PS51146">
    <property type="entry name" value="KAIC"/>
    <property type="match status" value="2"/>
</dbReference>
<dbReference type="InterPro" id="IPR010624">
    <property type="entry name" value="KaiC_dom"/>
</dbReference>
<protein>
    <recommendedName>
        <fullName evidence="1">non-specific serine/threonine protein kinase</fullName>
        <ecNumber evidence="1">2.7.11.1</ecNumber>
    </recommendedName>
</protein>
<dbReference type="GO" id="GO:0000287">
    <property type="term" value="F:magnesium ion binding"/>
    <property type="evidence" value="ECO:0007669"/>
    <property type="project" value="InterPro"/>
</dbReference>
<evidence type="ECO:0000256" key="3">
    <source>
        <dbReference type="ARBA" id="ARBA00022679"/>
    </source>
</evidence>
<dbReference type="GO" id="GO:0042752">
    <property type="term" value="P:regulation of circadian rhythm"/>
    <property type="evidence" value="ECO:0007669"/>
    <property type="project" value="InterPro"/>
</dbReference>
<dbReference type="EMBL" id="CP036426">
    <property type="protein sequence ID" value="QDV38524.1"/>
    <property type="molecule type" value="Genomic_DNA"/>
</dbReference>
<evidence type="ECO:0000256" key="2">
    <source>
        <dbReference type="ARBA" id="ARBA00022553"/>
    </source>
</evidence>
<dbReference type="PANTHER" id="PTHR42926:SF1">
    <property type="entry name" value="CIRCADIAN CLOCK OSCILLATOR PROTEIN KAIC 1"/>
    <property type="match status" value="1"/>
</dbReference>
<dbReference type="GO" id="GO:0003677">
    <property type="term" value="F:DNA binding"/>
    <property type="evidence" value="ECO:0007669"/>
    <property type="project" value="InterPro"/>
</dbReference>
<dbReference type="PIRSF" id="PIRSF039117">
    <property type="entry name" value="KaiC"/>
    <property type="match status" value="1"/>
</dbReference>
<keyword evidence="9" id="KW-1185">Reference proteome</keyword>
<dbReference type="KEGG" id="tpla:ElP_64790"/>
<evidence type="ECO:0000313" key="8">
    <source>
        <dbReference type="EMBL" id="QDV38524.1"/>
    </source>
</evidence>
<gene>
    <name evidence="8" type="primary">kaiC_2</name>
    <name evidence="8" type="ORF">ElP_64790</name>
</gene>
<accession>A0A518HCD9</accession>
<dbReference type="GO" id="GO:0004674">
    <property type="term" value="F:protein serine/threonine kinase activity"/>
    <property type="evidence" value="ECO:0007669"/>
    <property type="project" value="UniProtKB-EC"/>
</dbReference>
<evidence type="ECO:0000256" key="5">
    <source>
        <dbReference type="ARBA" id="ARBA00022777"/>
    </source>
</evidence>
<evidence type="ECO:0000256" key="6">
    <source>
        <dbReference type="ARBA" id="ARBA00022801"/>
    </source>
</evidence>
<feature type="domain" description="KaiC" evidence="7">
    <location>
        <begin position="4"/>
        <end position="247"/>
    </location>
</feature>
<evidence type="ECO:0000256" key="4">
    <source>
        <dbReference type="ARBA" id="ARBA00022737"/>
    </source>
</evidence>
<dbReference type="InterPro" id="IPR013503">
    <property type="entry name" value="Circadian_KaiC_bact"/>
</dbReference>
<organism evidence="8 9">
    <name type="scientific">Tautonia plasticadhaerens</name>
    <dbReference type="NCBI Taxonomy" id="2527974"/>
    <lineage>
        <taxon>Bacteria</taxon>
        <taxon>Pseudomonadati</taxon>
        <taxon>Planctomycetota</taxon>
        <taxon>Planctomycetia</taxon>
        <taxon>Isosphaerales</taxon>
        <taxon>Isosphaeraceae</taxon>
        <taxon>Tautonia</taxon>
    </lineage>
</organism>
<dbReference type="RefSeq" id="WP_145277086.1">
    <property type="nucleotide sequence ID" value="NZ_CP036426.1"/>
</dbReference>
<keyword evidence="5 8" id="KW-0418">Kinase</keyword>
<dbReference type="InterPro" id="IPR014774">
    <property type="entry name" value="KaiC-like_dom"/>
</dbReference>